<evidence type="ECO:0000256" key="1">
    <source>
        <dbReference type="ARBA" id="ARBA00005964"/>
    </source>
</evidence>
<dbReference type="GO" id="GO:0003990">
    <property type="term" value="F:acetylcholinesterase activity"/>
    <property type="evidence" value="ECO:0007669"/>
    <property type="project" value="UniProtKB-EC"/>
</dbReference>
<dbReference type="PANTHER" id="PTHR43918">
    <property type="entry name" value="ACETYLCHOLINESTERASE"/>
    <property type="match status" value="1"/>
</dbReference>
<reference evidence="11 12" key="1">
    <citation type="submission" date="2024-04" db="EMBL/GenBank/DDBJ databases">
        <authorList>
            <person name="Rising A."/>
            <person name="Reimegard J."/>
            <person name="Sonavane S."/>
            <person name="Akerstrom W."/>
            <person name="Nylinder S."/>
            <person name="Hedman E."/>
            <person name="Kallberg Y."/>
        </authorList>
    </citation>
    <scope>NUCLEOTIDE SEQUENCE [LARGE SCALE GENOMIC DNA]</scope>
</reference>
<keyword evidence="12" id="KW-1185">Reference proteome</keyword>
<evidence type="ECO:0000259" key="10">
    <source>
        <dbReference type="Pfam" id="PF00135"/>
    </source>
</evidence>
<keyword evidence="3 9" id="KW-0378">Hydrolase</keyword>
<gene>
    <name evidence="11" type="ORF">LARSCL_LOCUS17829</name>
</gene>
<dbReference type="InterPro" id="IPR019819">
    <property type="entry name" value="Carboxylesterase_B_CS"/>
</dbReference>
<dbReference type="EC" id="3.1.1.-" evidence="9"/>
<feature type="active site" description="Acyl-ester intermediate" evidence="8">
    <location>
        <position position="212"/>
    </location>
</feature>
<dbReference type="InterPro" id="IPR000997">
    <property type="entry name" value="Cholinesterase"/>
</dbReference>
<dbReference type="GO" id="GO:0005886">
    <property type="term" value="C:plasma membrane"/>
    <property type="evidence" value="ECO:0007669"/>
    <property type="project" value="TreeGrafter"/>
</dbReference>
<feature type="active site" description="Charge relay system" evidence="8">
    <location>
        <position position="341"/>
    </location>
</feature>
<dbReference type="PANTHER" id="PTHR43918:SF4">
    <property type="entry name" value="CARBOXYLIC ESTER HYDROLASE"/>
    <property type="match status" value="1"/>
</dbReference>
<dbReference type="GO" id="GO:0019695">
    <property type="term" value="P:choline metabolic process"/>
    <property type="evidence" value="ECO:0007669"/>
    <property type="project" value="TreeGrafter"/>
</dbReference>
<dbReference type="GO" id="GO:0005615">
    <property type="term" value="C:extracellular space"/>
    <property type="evidence" value="ECO:0007669"/>
    <property type="project" value="TreeGrafter"/>
</dbReference>
<dbReference type="InterPro" id="IPR019826">
    <property type="entry name" value="Carboxylesterase_B_AS"/>
</dbReference>
<dbReference type="InterPro" id="IPR050654">
    <property type="entry name" value="AChE-related_enzymes"/>
</dbReference>
<organism evidence="11 12">
    <name type="scientific">Larinioides sclopetarius</name>
    <dbReference type="NCBI Taxonomy" id="280406"/>
    <lineage>
        <taxon>Eukaryota</taxon>
        <taxon>Metazoa</taxon>
        <taxon>Ecdysozoa</taxon>
        <taxon>Arthropoda</taxon>
        <taxon>Chelicerata</taxon>
        <taxon>Arachnida</taxon>
        <taxon>Araneae</taxon>
        <taxon>Araneomorphae</taxon>
        <taxon>Entelegynae</taxon>
        <taxon>Araneoidea</taxon>
        <taxon>Araneidae</taxon>
        <taxon>Larinioides</taxon>
    </lineage>
</organism>
<sequence length="542" mass="61453">MKIAILAYFTEVLWYALGILQPPVVKTPLGNIEGIMTEISGVPVKSFLGIPFAKPPLGNQRFLKPKPVEPWSSTLKATKQPPACMQYSEEPYPWYDDMPGKSEDCLYLDIYTPFFATKGSKFAVIFWIFGGGFTFGSNRLDVYDGRVLASTEGVVVVTTNYRLGLFGFLTTNTSDAPGNMGIYDVILALQWVNDNIEYFGGDKDRIAIAGESAGSTIVSVLCVSPLTKGLFSRAILESGSLIMQRNNQLENNLKLSERLAEAVNCATEDFTIYDHPTEVCQCLRYRNATYLTKTLWSFNPTSARSFFEQYGNDLLPINILDDIRKGNFYDVPILAGDVKDEGAFQITTGNIDEFGFFGQKDPKINKTYATSLLEGIFSNYTDPQEYIDFYLKDVPDDEYDQIRYQVITASGDTSILCTTVYFAESYADQKNDVYYYFFTHRPSNSPWAKWMGVVHFEEVQFVFGRPVRVPKDYNKNEVWLSRQVMKLWANFAKEGNPGAFPDWPNYTNETHTYLTIDIDIYGKLDTGPHLENCNFLRSYFGF</sequence>
<evidence type="ECO:0000256" key="9">
    <source>
        <dbReference type="RuleBase" id="RU361235"/>
    </source>
</evidence>
<dbReference type="PROSITE" id="PS00941">
    <property type="entry name" value="CARBOXYLESTERASE_B_2"/>
    <property type="match status" value="1"/>
</dbReference>
<feature type="active site" description="Charge relay system" evidence="8">
    <location>
        <position position="455"/>
    </location>
</feature>
<keyword evidence="2" id="KW-0719">Serine esterase</keyword>
<comment type="caution">
    <text evidence="11">The sequence shown here is derived from an EMBL/GenBank/DDBJ whole genome shotgun (WGS) entry which is preliminary data.</text>
</comment>
<dbReference type="PROSITE" id="PS00122">
    <property type="entry name" value="CARBOXYLESTERASE_B_1"/>
    <property type="match status" value="1"/>
</dbReference>
<evidence type="ECO:0000256" key="3">
    <source>
        <dbReference type="ARBA" id="ARBA00022801"/>
    </source>
</evidence>
<dbReference type="Proteomes" id="UP001497382">
    <property type="component" value="Unassembled WGS sequence"/>
</dbReference>
<protein>
    <recommendedName>
        <fullName evidence="9">Carboxylic ester hydrolase</fullName>
        <ecNumber evidence="9">3.1.1.-</ecNumber>
    </recommendedName>
</protein>
<feature type="domain" description="Carboxylesterase type B" evidence="10">
    <location>
        <begin position="22"/>
        <end position="535"/>
    </location>
</feature>
<dbReference type="PRINTS" id="PR00878">
    <property type="entry name" value="CHOLNESTRASE"/>
</dbReference>
<dbReference type="SUPFAM" id="SSF53474">
    <property type="entry name" value="alpha/beta-Hydrolases"/>
    <property type="match status" value="1"/>
</dbReference>
<feature type="signal peptide" evidence="9">
    <location>
        <begin position="1"/>
        <end position="18"/>
    </location>
</feature>
<evidence type="ECO:0000256" key="8">
    <source>
        <dbReference type="PIRSR" id="PIRSR600997-1"/>
    </source>
</evidence>
<evidence type="ECO:0000256" key="6">
    <source>
        <dbReference type="ARBA" id="ARBA00023180"/>
    </source>
</evidence>
<name>A0AAV2BA92_9ARAC</name>
<evidence type="ECO:0000313" key="12">
    <source>
        <dbReference type="Proteomes" id="UP001497382"/>
    </source>
</evidence>
<evidence type="ECO:0000313" key="11">
    <source>
        <dbReference type="EMBL" id="CAL1292761.1"/>
    </source>
</evidence>
<keyword evidence="5" id="KW-1015">Disulfide bond</keyword>
<comment type="catalytic activity">
    <reaction evidence="7">
        <text>acetylcholine + H2O = choline + acetate + H(+)</text>
        <dbReference type="Rhea" id="RHEA:17561"/>
        <dbReference type="ChEBI" id="CHEBI:15354"/>
        <dbReference type="ChEBI" id="CHEBI:15355"/>
        <dbReference type="ChEBI" id="CHEBI:15377"/>
        <dbReference type="ChEBI" id="CHEBI:15378"/>
        <dbReference type="ChEBI" id="CHEBI:30089"/>
        <dbReference type="EC" id="3.1.1.7"/>
    </reaction>
</comment>
<dbReference type="AlphaFoldDB" id="A0AAV2BA92"/>
<evidence type="ECO:0000256" key="2">
    <source>
        <dbReference type="ARBA" id="ARBA00022487"/>
    </source>
</evidence>
<keyword evidence="9" id="KW-0732">Signal</keyword>
<evidence type="ECO:0000256" key="7">
    <source>
        <dbReference type="ARBA" id="ARBA00048484"/>
    </source>
</evidence>
<keyword evidence="4" id="KW-0531">Neurotransmitter degradation</keyword>
<dbReference type="GO" id="GO:0006581">
    <property type="term" value="P:acetylcholine catabolic process"/>
    <property type="evidence" value="ECO:0007669"/>
    <property type="project" value="TreeGrafter"/>
</dbReference>
<dbReference type="EMBL" id="CAXIEN010000312">
    <property type="protein sequence ID" value="CAL1292761.1"/>
    <property type="molecule type" value="Genomic_DNA"/>
</dbReference>
<keyword evidence="6" id="KW-0325">Glycoprotein</keyword>
<dbReference type="FunFam" id="3.40.50.1820:FF:000029">
    <property type="entry name" value="Acetylcholinesterase"/>
    <property type="match status" value="1"/>
</dbReference>
<evidence type="ECO:0000256" key="5">
    <source>
        <dbReference type="ARBA" id="ARBA00023157"/>
    </source>
</evidence>
<accession>A0AAV2BA92</accession>
<dbReference type="Pfam" id="PF00135">
    <property type="entry name" value="COesterase"/>
    <property type="match status" value="1"/>
</dbReference>
<dbReference type="Gene3D" id="3.40.50.1820">
    <property type="entry name" value="alpha/beta hydrolase"/>
    <property type="match status" value="1"/>
</dbReference>
<proteinExistence type="inferred from homology"/>
<dbReference type="InterPro" id="IPR029058">
    <property type="entry name" value="AB_hydrolase_fold"/>
</dbReference>
<feature type="chain" id="PRO_5043090807" description="Carboxylic ester hydrolase" evidence="9">
    <location>
        <begin position="19"/>
        <end position="542"/>
    </location>
</feature>
<dbReference type="InterPro" id="IPR002018">
    <property type="entry name" value="CarbesteraseB"/>
</dbReference>
<comment type="similarity">
    <text evidence="1 9">Belongs to the type-B carboxylesterase/lipase family.</text>
</comment>
<evidence type="ECO:0000256" key="4">
    <source>
        <dbReference type="ARBA" id="ARBA00022867"/>
    </source>
</evidence>